<evidence type="ECO:0000259" key="1">
    <source>
        <dbReference type="Pfam" id="PF08608"/>
    </source>
</evidence>
<dbReference type="InterPro" id="IPR034660">
    <property type="entry name" value="DinB/YfiT-like"/>
</dbReference>
<name>A0ABS2MB21_9ACTN</name>
<sequence length="266" mass="28906">MSDLLEALLGDLRAEGDQLWSTVAGLDADGWATPTPAPGWSVATQVAHLAWTDEVAALAARSHTPEGKVAWDEVVLAAMADPAGFVDTAAEEVARLAPEALLARWGKAREELTIALREVPAGEKMPWFGPPMSPTSMGTARFMETWAHSLDVYDALDQRHEPTDRVRHVAHLGVRTRDFAYSVHEQQPPAEPFRVQLVSPSGQTWAWGPEEATQTVTGSAYDFCLLVTQRVHRDDTDLVATGADAEHWLTIAQAFAGPAGPGREQR</sequence>
<dbReference type="SUPFAM" id="SSF109854">
    <property type="entry name" value="DinB/YfiT-like putative metalloenzymes"/>
    <property type="match status" value="1"/>
</dbReference>
<dbReference type="InterPro" id="IPR017518">
    <property type="entry name" value="CHP03084"/>
</dbReference>
<feature type="domain" description="Mycothiol-dependent maleylpyruvate isomerase metal-binding" evidence="2">
    <location>
        <begin position="12"/>
        <end position="152"/>
    </location>
</feature>
<comment type="caution">
    <text evidence="3">The sequence shown here is derived from an EMBL/GenBank/DDBJ whole genome shotgun (WGS) entry which is preliminary data.</text>
</comment>
<dbReference type="InterPro" id="IPR013917">
    <property type="entry name" value="tRNA_wybutosine-synth"/>
</dbReference>
<organism evidence="3 4">
    <name type="scientific">Nocardioides salarius</name>
    <dbReference type="NCBI Taxonomy" id="374513"/>
    <lineage>
        <taxon>Bacteria</taxon>
        <taxon>Bacillati</taxon>
        <taxon>Actinomycetota</taxon>
        <taxon>Actinomycetes</taxon>
        <taxon>Propionibacteriales</taxon>
        <taxon>Nocardioidaceae</taxon>
        <taxon>Nocardioides</taxon>
    </lineage>
</organism>
<evidence type="ECO:0000313" key="4">
    <source>
        <dbReference type="Proteomes" id="UP000732378"/>
    </source>
</evidence>
<feature type="domain" description="tRNA wybutosine-synthesis" evidence="1">
    <location>
        <begin position="189"/>
        <end position="240"/>
    </location>
</feature>
<evidence type="ECO:0000313" key="3">
    <source>
        <dbReference type="EMBL" id="MBM7508388.1"/>
    </source>
</evidence>
<proteinExistence type="predicted"/>
<reference evidence="3 4" key="1">
    <citation type="submission" date="2021-01" db="EMBL/GenBank/DDBJ databases">
        <title>Sequencing the genomes of 1000 actinobacteria strains.</title>
        <authorList>
            <person name="Klenk H.-P."/>
        </authorList>
    </citation>
    <scope>NUCLEOTIDE SEQUENCE [LARGE SCALE GENOMIC DNA]</scope>
    <source>
        <strain evidence="3 4">DSM 18239</strain>
    </source>
</reference>
<protein>
    <submittedName>
        <fullName evidence="3">Uncharacterized protein (TIGR03084 family)</fullName>
    </submittedName>
</protein>
<dbReference type="InterPro" id="IPR024344">
    <property type="entry name" value="MDMPI_metal-binding"/>
</dbReference>
<dbReference type="Pfam" id="PF08608">
    <property type="entry name" value="Wyosine_form"/>
    <property type="match status" value="1"/>
</dbReference>
<dbReference type="NCBIfam" id="TIGR03083">
    <property type="entry name" value="maleylpyruvate isomerase family mycothiol-dependent enzyme"/>
    <property type="match status" value="1"/>
</dbReference>
<keyword evidence="4" id="KW-1185">Reference proteome</keyword>
<dbReference type="RefSeq" id="WP_193669502.1">
    <property type="nucleotide sequence ID" value="NZ_JACDTV010000009.1"/>
</dbReference>
<dbReference type="NCBIfam" id="TIGR03084">
    <property type="entry name" value="TIGR03084 family metal-binding protein"/>
    <property type="match status" value="1"/>
</dbReference>
<dbReference type="EMBL" id="JAFBBZ010000001">
    <property type="protein sequence ID" value="MBM7508388.1"/>
    <property type="molecule type" value="Genomic_DNA"/>
</dbReference>
<gene>
    <name evidence="3" type="ORF">JOE61_002202</name>
</gene>
<dbReference type="Pfam" id="PF11716">
    <property type="entry name" value="MDMPI_N"/>
    <property type="match status" value="1"/>
</dbReference>
<dbReference type="InterPro" id="IPR017517">
    <property type="entry name" value="Maleyloyr_isom"/>
</dbReference>
<evidence type="ECO:0000259" key="2">
    <source>
        <dbReference type="Pfam" id="PF11716"/>
    </source>
</evidence>
<dbReference type="Proteomes" id="UP000732378">
    <property type="component" value="Unassembled WGS sequence"/>
</dbReference>
<dbReference type="Gene3D" id="1.20.120.450">
    <property type="entry name" value="dinb family like domain"/>
    <property type="match status" value="1"/>
</dbReference>
<accession>A0ABS2MB21</accession>